<proteinExistence type="predicted"/>
<dbReference type="RefSeq" id="WP_326623843.1">
    <property type="nucleotide sequence ID" value="NZ_CP109106.1"/>
</dbReference>
<accession>A0ABZ1FUZ5</accession>
<evidence type="ECO:0000313" key="2">
    <source>
        <dbReference type="Proteomes" id="UP001344251"/>
    </source>
</evidence>
<organism evidence="1 2">
    <name type="scientific">Streptomyces decoyicus</name>
    <dbReference type="NCBI Taxonomy" id="249567"/>
    <lineage>
        <taxon>Bacteria</taxon>
        <taxon>Bacillati</taxon>
        <taxon>Actinomycetota</taxon>
        <taxon>Actinomycetes</taxon>
        <taxon>Kitasatosporales</taxon>
        <taxon>Streptomycetaceae</taxon>
        <taxon>Streptomyces</taxon>
    </lineage>
</organism>
<evidence type="ECO:0000313" key="1">
    <source>
        <dbReference type="EMBL" id="WSB74322.1"/>
    </source>
</evidence>
<keyword evidence="2" id="KW-1185">Reference proteome</keyword>
<sequence>MQSPGLRGAAAVVGVGQGELAGQAFWVVPHRDRQGDGTIRPDPHRDKQLRKVTLHQPSQMPVQVTNLPGQLTDPLGQPAQGDAGGLPDGILHAVVILTILTQRASPDQGRSLQAGQLPAQVRIGGDQDRFELIDCLCAGLDSGVLGQFGQTGALHRPVPRLGLERARPDDLSRRSRRCCFFS</sequence>
<gene>
    <name evidence="1" type="ORF">OG863_37830</name>
</gene>
<name>A0ABZ1FUZ5_9ACTN</name>
<reference evidence="1 2" key="1">
    <citation type="submission" date="2022-10" db="EMBL/GenBank/DDBJ databases">
        <title>The complete genomes of actinobacterial strains from the NBC collection.</title>
        <authorList>
            <person name="Joergensen T.S."/>
            <person name="Alvarez Arevalo M."/>
            <person name="Sterndorff E.B."/>
            <person name="Faurdal D."/>
            <person name="Vuksanovic O."/>
            <person name="Mourched A.-S."/>
            <person name="Charusanti P."/>
            <person name="Shaw S."/>
            <person name="Blin K."/>
            <person name="Weber T."/>
        </authorList>
    </citation>
    <scope>NUCLEOTIDE SEQUENCE [LARGE SCALE GENOMIC DNA]</scope>
    <source>
        <strain evidence="1 2">NBC 01774</strain>
    </source>
</reference>
<protein>
    <submittedName>
        <fullName evidence="1">Uncharacterized protein</fullName>
    </submittedName>
</protein>
<dbReference type="EMBL" id="CP109106">
    <property type="protein sequence ID" value="WSB74322.1"/>
    <property type="molecule type" value="Genomic_DNA"/>
</dbReference>
<dbReference type="Proteomes" id="UP001344251">
    <property type="component" value="Chromosome"/>
</dbReference>